<gene>
    <name evidence="2" type="ORF">CP975_32215</name>
</gene>
<protein>
    <submittedName>
        <fullName evidence="2">Uncharacterized protein</fullName>
    </submittedName>
</protein>
<dbReference type="Proteomes" id="UP000326553">
    <property type="component" value="Chromosome"/>
</dbReference>
<keyword evidence="3" id="KW-1185">Reference proteome</keyword>
<name>A0A5J6HQV3_STRAD</name>
<dbReference type="AlphaFoldDB" id="A0A5J6HQV3"/>
<evidence type="ECO:0000313" key="2">
    <source>
        <dbReference type="EMBL" id="QEV21582.1"/>
    </source>
</evidence>
<sequence>MFFAALGGTGAGLTMALAGAPTVDAGSFGLALAAVMLKMLQQPSAGAVPQPRKEEGGKEQFETGTDAETGRPERG</sequence>
<feature type="compositionally biased region" description="Basic and acidic residues" evidence="1">
    <location>
        <begin position="51"/>
        <end position="61"/>
    </location>
</feature>
<dbReference type="EMBL" id="CP023695">
    <property type="protein sequence ID" value="QEV21582.1"/>
    <property type="molecule type" value="Genomic_DNA"/>
</dbReference>
<evidence type="ECO:0000256" key="1">
    <source>
        <dbReference type="SAM" id="MobiDB-lite"/>
    </source>
</evidence>
<reference evidence="2 3" key="1">
    <citation type="submission" date="2017-09" db="EMBL/GenBank/DDBJ databases">
        <authorList>
            <person name="Lee N."/>
            <person name="Cho B.-K."/>
        </authorList>
    </citation>
    <scope>NUCLEOTIDE SEQUENCE [LARGE SCALE GENOMIC DNA]</scope>
    <source>
        <strain evidence="2 3">ATCC 12461</strain>
    </source>
</reference>
<evidence type="ECO:0000313" key="3">
    <source>
        <dbReference type="Proteomes" id="UP000326553"/>
    </source>
</evidence>
<dbReference type="KEGG" id="salw:CP975_32215"/>
<accession>A0A5J6HQV3</accession>
<organism evidence="2 3">
    <name type="scientific">Streptomyces alboniger</name>
    <dbReference type="NCBI Taxonomy" id="132473"/>
    <lineage>
        <taxon>Bacteria</taxon>
        <taxon>Bacillati</taxon>
        <taxon>Actinomycetota</taxon>
        <taxon>Actinomycetes</taxon>
        <taxon>Kitasatosporales</taxon>
        <taxon>Streptomycetaceae</taxon>
        <taxon>Streptomyces</taxon>
        <taxon>Streptomyces aurantiacus group</taxon>
    </lineage>
</organism>
<proteinExistence type="predicted"/>
<feature type="region of interest" description="Disordered" evidence="1">
    <location>
        <begin position="43"/>
        <end position="75"/>
    </location>
</feature>